<evidence type="ECO:0000256" key="3">
    <source>
        <dbReference type="ARBA" id="ARBA00022692"/>
    </source>
</evidence>
<feature type="domain" description="B30.2/SPRY" evidence="12">
    <location>
        <begin position="307"/>
        <end position="505"/>
    </location>
</feature>
<comment type="subcellular location">
    <subcellularLocation>
        <location evidence="1">Membrane</location>
        <topology evidence="1">Single-pass type I membrane protein</topology>
    </subcellularLocation>
</comment>
<name>A0A6P5K255_PHACI</name>
<keyword evidence="7" id="KW-1015">Disulfide bond</keyword>
<dbReference type="RefSeq" id="XP_020839072.1">
    <property type="nucleotide sequence ID" value="XM_020983413.1"/>
</dbReference>
<dbReference type="PROSITE" id="PS50835">
    <property type="entry name" value="IG_LIKE"/>
    <property type="match status" value="2"/>
</dbReference>
<dbReference type="PANTHER" id="PTHR24100">
    <property type="entry name" value="BUTYROPHILIN"/>
    <property type="match status" value="1"/>
</dbReference>
<dbReference type="FunFam" id="2.60.40.10:FF:000208">
    <property type="entry name" value="Butyrophilin subfamily 1 member A1"/>
    <property type="match status" value="1"/>
</dbReference>
<keyword evidence="8" id="KW-0325">Glycoprotein</keyword>
<organism evidence="14 15">
    <name type="scientific">Phascolarctos cinereus</name>
    <name type="common">Koala</name>
    <dbReference type="NCBI Taxonomy" id="38626"/>
    <lineage>
        <taxon>Eukaryota</taxon>
        <taxon>Metazoa</taxon>
        <taxon>Chordata</taxon>
        <taxon>Craniata</taxon>
        <taxon>Vertebrata</taxon>
        <taxon>Euteleostomi</taxon>
        <taxon>Mammalia</taxon>
        <taxon>Metatheria</taxon>
        <taxon>Diprotodontia</taxon>
        <taxon>Phascolarctidae</taxon>
        <taxon>Phascolarctos</taxon>
    </lineage>
</organism>
<gene>
    <name evidence="15" type="primary">ERMAP</name>
</gene>
<evidence type="ECO:0000313" key="15">
    <source>
        <dbReference type="RefSeq" id="XP_020839072.1"/>
    </source>
</evidence>
<dbReference type="InterPro" id="IPR001870">
    <property type="entry name" value="B30.2/SPRY"/>
</dbReference>
<dbReference type="GeneID" id="110206216"/>
<keyword evidence="3 10" id="KW-0812">Transmembrane</keyword>
<dbReference type="Pfam" id="PF22705">
    <property type="entry name" value="C2-set_3"/>
    <property type="match status" value="1"/>
</dbReference>
<keyword evidence="4 11" id="KW-0732">Signal</keyword>
<dbReference type="InterPro" id="IPR003877">
    <property type="entry name" value="SPRY_dom"/>
</dbReference>
<dbReference type="SMART" id="SM00449">
    <property type="entry name" value="SPRY"/>
    <property type="match status" value="1"/>
</dbReference>
<feature type="chain" id="PRO_5027620373" evidence="11">
    <location>
        <begin position="28"/>
        <end position="568"/>
    </location>
</feature>
<keyword evidence="5 10" id="KW-1133">Transmembrane helix</keyword>
<dbReference type="Pfam" id="PF00622">
    <property type="entry name" value="SPRY"/>
    <property type="match status" value="1"/>
</dbReference>
<evidence type="ECO:0000259" key="13">
    <source>
        <dbReference type="PROSITE" id="PS50835"/>
    </source>
</evidence>
<evidence type="ECO:0000256" key="9">
    <source>
        <dbReference type="ARBA" id="ARBA00023319"/>
    </source>
</evidence>
<dbReference type="GO" id="GO:0001817">
    <property type="term" value="P:regulation of cytokine production"/>
    <property type="evidence" value="ECO:0007669"/>
    <property type="project" value="TreeGrafter"/>
</dbReference>
<dbReference type="PROSITE" id="PS50188">
    <property type="entry name" value="B302_SPRY"/>
    <property type="match status" value="1"/>
</dbReference>
<evidence type="ECO:0000256" key="7">
    <source>
        <dbReference type="ARBA" id="ARBA00023157"/>
    </source>
</evidence>
<keyword evidence="14" id="KW-1185">Reference proteome</keyword>
<evidence type="ECO:0000256" key="5">
    <source>
        <dbReference type="ARBA" id="ARBA00022989"/>
    </source>
</evidence>
<dbReference type="KEGG" id="pcw:110206216"/>
<dbReference type="CTD" id="114625"/>
<feature type="signal peptide" evidence="11">
    <location>
        <begin position="1"/>
        <end position="27"/>
    </location>
</feature>
<evidence type="ECO:0000256" key="8">
    <source>
        <dbReference type="ARBA" id="ARBA00023180"/>
    </source>
</evidence>
<comment type="similarity">
    <text evidence="2">Belongs to the immunoglobulin superfamily. BTN/MOG family.</text>
</comment>
<dbReference type="GO" id="GO:0009897">
    <property type="term" value="C:external side of plasma membrane"/>
    <property type="evidence" value="ECO:0007669"/>
    <property type="project" value="TreeGrafter"/>
</dbReference>
<keyword evidence="6 10" id="KW-0472">Membrane</keyword>
<dbReference type="InterPro" id="IPR003879">
    <property type="entry name" value="Butyrophylin_SPRY"/>
</dbReference>
<dbReference type="PRINTS" id="PR01407">
    <property type="entry name" value="BUTYPHLNCDUF"/>
</dbReference>
<dbReference type="SMART" id="SM00406">
    <property type="entry name" value="IGv"/>
    <property type="match status" value="1"/>
</dbReference>
<feature type="domain" description="Ig-like" evidence="13">
    <location>
        <begin position="145"/>
        <end position="229"/>
    </location>
</feature>
<dbReference type="SUPFAM" id="SSF49899">
    <property type="entry name" value="Concanavalin A-like lectins/glucanases"/>
    <property type="match status" value="1"/>
</dbReference>
<evidence type="ECO:0000256" key="11">
    <source>
        <dbReference type="SAM" id="SignalP"/>
    </source>
</evidence>
<dbReference type="InterPro" id="IPR003599">
    <property type="entry name" value="Ig_sub"/>
</dbReference>
<dbReference type="InterPro" id="IPR013320">
    <property type="entry name" value="ConA-like_dom_sf"/>
</dbReference>
<dbReference type="AlphaFoldDB" id="A0A6P5K255"/>
<keyword evidence="9" id="KW-0393">Immunoglobulin domain</keyword>
<feature type="transmembrane region" description="Helical" evidence="10">
    <location>
        <begin position="243"/>
        <end position="264"/>
    </location>
</feature>
<dbReference type="FunCoup" id="A0A6P5K255">
    <property type="interactions" value="426"/>
</dbReference>
<dbReference type="InterPro" id="IPR013106">
    <property type="entry name" value="Ig_V-set"/>
</dbReference>
<dbReference type="Pfam" id="PF07686">
    <property type="entry name" value="V-set"/>
    <property type="match status" value="1"/>
</dbReference>
<dbReference type="GO" id="GO:0050852">
    <property type="term" value="P:T cell receptor signaling pathway"/>
    <property type="evidence" value="ECO:0007669"/>
    <property type="project" value="TreeGrafter"/>
</dbReference>
<evidence type="ECO:0000256" key="6">
    <source>
        <dbReference type="ARBA" id="ARBA00023136"/>
    </source>
</evidence>
<accession>A0A6P5K255</accession>
<evidence type="ECO:0000256" key="4">
    <source>
        <dbReference type="ARBA" id="ARBA00022729"/>
    </source>
</evidence>
<dbReference type="Proteomes" id="UP000515140">
    <property type="component" value="Unplaced"/>
</dbReference>
<proteinExistence type="inferred from homology"/>
<dbReference type="Gene3D" id="2.60.120.920">
    <property type="match status" value="1"/>
</dbReference>
<dbReference type="InterPro" id="IPR036179">
    <property type="entry name" value="Ig-like_dom_sf"/>
</dbReference>
<evidence type="ECO:0000256" key="10">
    <source>
        <dbReference type="SAM" id="Phobius"/>
    </source>
</evidence>
<dbReference type="SMART" id="SM00589">
    <property type="entry name" value="PRY"/>
    <property type="match status" value="1"/>
</dbReference>
<evidence type="ECO:0000259" key="12">
    <source>
        <dbReference type="PROSITE" id="PS50188"/>
    </source>
</evidence>
<protein>
    <submittedName>
        <fullName evidence="15">Erythroid membrane-associated protein isoform X1</fullName>
    </submittedName>
</protein>
<dbReference type="Pfam" id="PF13765">
    <property type="entry name" value="PRY"/>
    <property type="match status" value="1"/>
</dbReference>
<dbReference type="InterPro" id="IPR050504">
    <property type="entry name" value="IgSF_BTN/MOG"/>
</dbReference>
<dbReference type="FunFam" id="2.60.40.10:FF:000088">
    <property type="entry name" value="Butyrophilin subfamily 1 member A1"/>
    <property type="match status" value="1"/>
</dbReference>
<dbReference type="SMART" id="SM00409">
    <property type="entry name" value="IG"/>
    <property type="match status" value="1"/>
</dbReference>
<dbReference type="InterPro" id="IPR007110">
    <property type="entry name" value="Ig-like_dom"/>
</dbReference>
<feature type="domain" description="Ig-like" evidence="13">
    <location>
        <begin position="22"/>
        <end position="137"/>
    </location>
</feature>
<evidence type="ECO:0000256" key="1">
    <source>
        <dbReference type="ARBA" id="ARBA00004479"/>
    </source>
</evidence>
<dbReference type="SUPFAM" id="SSF48726">
    <property type="entry name" value="Immunoglobulin"/>
    <property type="match status" value="2"/>
</dbReference>
<dbReference type="Gene3D" id="2.60.40.10">
    <property type="entry name" value="Immunoglobulins"/>
    <property type="match status" value="2"/>
</dbReference>
<dbReference type="InterPro" id="IPR006574">
    <property type="entry name" value="PRY"/>
</dbReference>
<dbReference type="InterPro" id="IPR043136">
    <property type="entry name" value="B30.2/SPRY_sf"/>
</dbReference>
<dbReference type="GO" id="GO:0005102">
    <property type="term" value="F:signaling receptor binding"/>
    <property type="evidence" value="ECO:0007669"/>
    <property type="project" value="TreeGrafter"/>
</dbReference>
<reference evidence="15" key="1">
    <citation type="submission" date="2025-08" db="UniProtKB">
        <authorList>
            <consortium name="RefSeq"/>
        </authorList>
    </citation>
    <scope>IDENTIFICATION</scope>
    <source>
        <tissue evidence="15">Spleen</tissue>
    </source>
</reference>
<dbReference type="InterPro" id="IPR013783">
    <property type="entry name" value="Ig-like_fold"/>
</dbReference>
<evidence type="ECO:0000313" key="14">
    <source>
        <dbReference type="Proteomes" id="UP000515140"/>
    </source>
</evidence>
<dbReference type="InterPro" id="IPR053896">
    <property type="entry name" value="BTN3A2-like_Ig-C"/>
</dbReference>
<dbReference type="FunFam" id="2.60.120.920:FF:000004">
    <property type="entry name" value="Butyrophilin subfamily 1 member A1"/>
    <property type="match status" value="1"/>
</dbReference>
<sequence length="568" mass="63643">MASCTSFPLSSCLIALLSLQLPTEGSGKIDKRNLVMLGTKAELRCPVSIWMVPQSVEVKWLRTQKSQASQVVHAHRNGQDLYGEQMPQYRGRTALVKDIQEDNFILEIYNVRLEDQGQYYCQIQAGSLSKNASVKLEVAALGLDPYIHMKSYEPGQIQLVCRSLGWFPKPQIQWRDTHGEILPSEIQYLDKEGLFQMVASITVRDRSPGNMTCSIWNAALGKEKGTTLFIAAFPPLHVIPSTVGLAVILPILGLFIALGIYIIWKQRRSREKLLYQQVVEIENLLSDHGKEKGRLYKGLKKHRAELKLKRTAADAGWRRARLHPVEVTLDPDTAHPKLLLSEDLRSVRLGDKRQDVPDNPKRFDFVVSVLGSPSITSGCHYWEVCVGEKTKWILGVCSESVSRKGKITASPSNGHWLLRQSRMNEYEALTSPQTFFRLKESPRRVGIFLDYEAGFVSFYNATNKSHIYTFIHAFSGPLRPFFEPCLHDEGKNVAPLIICSESQSSEEFIYSNLSREASKGDKMTSGIGNGSIPTKAGQAPNLYALQDIISSWPSDVTPALHGLKAPSF</sequence>
<dbReference type="PANTHER" id="PTHR24100:SF46">
    <property type="entry name" value="ERYTHROID MEMBRANE-ASSOCIATED PROTEIN"/>
    <property type="match status" value="1"/>
</dbReference>
<dbReference type="InParanoid" id="A0A6P5K255"/>
<evidence type="ECO:0000256" key="2">
    <source>
        <dbReference type="ARBA" id="ARBA00007591"/>
    </source>
</evidence>